<organism evidence="1 2">
    <name type="scientific">Vibrio sagamiensis NBRC 104589</name>
    <dbReference type="NCBI Taxonomy" id="1219064"/>
    <lineage>
        <taxon>Bacteria</taxon>
        <taxon>Pseudomonadati</taxon>
        <taxon>Pseudomonadota</taxon>
        <taxon>Gammaproteobacteria</taxon>
        <taxon>Vibrionales</taxon>
        <taxon>Vibrionaceae</taxon>
        <taxon>Vibrio</taxon>
    </lineage>
</organism>
<dbReference type="AlphaFoldDB" id="A0A511QET6"/>
<sequence length="257" mass="28060">MSAVIEQTGLSQANLDDETLLPDNRTAFERSYEEGVKSLVKSEQVLPGLNHPETIASELLPYMASERGVNDWFFSDSESEKRAITAVSYVAHQHSGTAQGIMDASDAVNFAIDIQHWKQVPDGQPYTLYVQAKDKSSQTISEQRAKRLLARIEFIKSVRDTLDMTFTFGCQAPVYLGGAHVPASNVGTMSASATLWPMPKASCQLGMATHRMPAINTHPIYAQSVFDTDVLSTQLSAYGCLTHGISCASIIARAINE</sequence>
<comment type="caution">
    <text evidence="1">The sequence shown here is derived from an EMBL/GenBank/DDBJ whole genome shotgun (WGS) entry which is preliminary data.</text>
</comment>
<dbReference type="Proteomes" id="UP000321922">
    <property type="component" value="Unassembled WGS sequence"/>
</dbReference>
<dbReference type="Pfam" id="PF09684">
    <property type="entry name" value="Tail_P2_I"/>
    <property type="match status" value="1"/>
</dbReference>
<dbReference type="NCBIfam" id="TIGR01634">
    <property type="entry name" value="tail_P2_I"/>
    <property type="match status" value="1"/>
</dbReference>
<dbReference type="EMBL" id="BJXJ01000015">
    <property type="protein sequence ID" value="GEM75686.1"/>
    <property type="molecule type" value="Genomic_DNA"/>
</dbReference>
<evidence type="ECO:0000313" key="1">
    <source>
        <dbReference type="EMBL" id="GEM75686.1"/>
    </source>
</evidence>
<evidence type="ECO:0008006" key="3">
    <source>
        <dbReference type="Google" id="ProtNLM"/>
    </source>
</evidence>
<reference evidence="1 2" key="1">
    <citation type="submission" date="2019-07" db="EMBL/GenBank/DDBJ databases">
        <title>Whole genome shotgun sequence of Vibrio sagamiensis NBRC 104589.</title>
        <authorList>
            <person name="Hosoyama A."/>
            <person name="Uohara A."/>
            <person name="Ohji S."/>
            <person name="Ichikawa N."/>
        </authorList>
    </citation>
    <scope>NUCLEOTIDE SEQUENCE [LARGE SCALE GENOMIC DNA]</scope>
    <source>
        <strain evidence="1 2">NBRC 104589</strain>
    </source>
</reference>
<accession>A0A511QET6</accession>
<dbReference type="OrthoDB" id="9794793at2"/>
<evidence type="ECO:0000313" key="2">
    <source>
        <dbReference type="Proteomes" id="UP000321922"/>
    </source>
</evidence>
<gene>
    <name evidence="1" type="ORF">VSA01S_17980</name>
</gene>
<proteinExistence type="predicted"/>
<keyword evidence="2" id="KW-1185">Reference proteome</keyword>
<name>A0A511QET6_9VIBR</name>
<dbReference type="InterPro" id="IPR006521">
    <property type="entry name" value="Tail_protein_I"/>
</dbReference>
<protein>
    <recommendedName>
        <fullName evidence="3">Phage tail protein I</fullName>
    </recommendedName>
</protein>
<dbReference type="RefSeq" id="WP_039980221.1">
    <property type="nucleotide sequence ID" value="NZ_BAOJ01000029.1"/>
</dbReference>